<evidence type="ECO:0000313" key="2">
    <source>
        <dbReference type="EMBL" id="RFZ92819.1"/>
    </source>
</evidence>
<feature type="domain" description="Glycosyl transferase family 1" evidence="1">
    <location>
        <begin position="234"/>
        <end position="375"/>
    </location>
</feature>
<evidence type="ECO:0000313" key="3">
    <source>
        <dbReference type="Proteomes" id="UP000264217"/>
    </source>
</evidence>
<dbReference type="RefSeq" id="WP_117392528.1">
    <property type="nucleotide sequence ID" value="NZ_QWDC01000002.1"/>
</dbReference>
<organism evidence="2 3">
    <name type="scientific">Mucilaginibacter conchicola</name>
    <dbReference type="NCBI Taxonomy" id="2303333"/>
    <lineage>
        <taxon>Bacteria</taxon>
        <taxon>Pseudomonadati</taxon>
        <taxon>Bacteroidota</taxon>
        <taxon>Sphingobacteriia</taxon>
        <taxon>Sphingobacteriales</taxon>
        <taxon>Sphingobacteriaceae</taxon>
        <taxon>Mucilaginibacter</taxon>
    </lineage>
</organism>
<dbReference type="PANTHER" id="PTHR45947">
    <property type="entry name" value="SULFOQUINOVOSYL TRANSFERASE SQD2"/>
    <property type="match status" value="1"/>
</dbReference>
<dbReference type="Pfam" id="PF00534">
    <property type="entry name" value="Glycos_transf_1"/>
    <property type="match status" value="1"/>
</dbReference>
<gene>
    <name evidence="2" type="ORF">D0C36_15600</name>
</gene>
<dbReference type="OrthoDB" id="596635at2"/>
<proteinExistence type="predicted"/>
<dbReference type="GO" id="GO:0016757">
    <property type="term" value="F:glycosyltransferase activity"/>
    <property type="evidence" value="ECO:0007669"/>
    <property type="project" value="InterPro"/>
</dbReference>
<protein>
    <submittedName>
        <fullName evidence="2">Glycosyltransferase</fullName>
    </submittedName>
</protein>
<dbReference type="PANTHER" id="PTHR45947:SF3">
    <property type="entry name" value="SULFOQUINOVOSYL TRANSFERASE SQD2"/>
    <property type="match status" value="1"/>
</dbReference>
<dbReference type="InterPro" id="IPR001296">
    <property type="entry name" value="Glyco_trans_1"/>
</dbReference>
<dbReference type="Proteomes" id="UP000264217">
    <property type="component" value="Unassembled WGS sequence"/>
</dbReference>
<dbReference type="AlphaFoldDB" id="A0A372NVP8"/>
<keyword evidence="3" id="KW-1185">Reference proteome</keyword>
<comment type="caution">
    <text evidence="2">The sequence shown here is derived from an EMBL/GenBank/DDBJ whole genome shotgun (WGS) entry which is preliminary data.</text>
</comment>
<evidence type="ECO:0000259" key="1">
    <source>
        <dbReference type="Pfam" id="PF00534"/>
    </source>
</evidence>
<name>A0A372NVP8_9SPHI</name>
<dbReference type="EMBL" id="QWDC01000002">
    <property type="protein sequence ID" value="RFZ92819.1"/>
    <property type="molecule type" value="Genomic_DNA"/>
</dbReference>
<dbReference type="InterPro" id="IPR050194">
    <property type="entry name" value="Glycosyltransferase_grp1"/>
</dbReference>
<sequence length="434" mass="49114">MKKKLLISAYAISPTRGSEYAAAWNTVTHLAAEHELWVLYGMSDNHMGDTQTLKGYIEDNPMRHVHFVEVRAGWLAKAINLLNKAGFGWFFYFAYYLWQKRALRAAQEIVKTVDIDVVHQLGPIGFREPGFLAGLGKPLVWGPIGGMKIMDSRFIALLPFKARMKFTIKNFINRYQLGHSHRIKSAFKNADVLIAATRLGQQTIKQYFDRDSFYLPEQGIGGNVLPCVNRYNNIEQQDVHLVWSGSLIERKNLKMCLDALSAVAKKNWELHVLGDGPLRKTLEHYAAQKGLADKVTFHGHLPRREALRVMADAHLHIITSIGEDNPAVIFEAMGNGIPTLTIDHCGMGDVICCKCGVKVPVDSYENMLQRMSSVLNILLTNTKILVDMHQSTLLCANEHKWDKRLKKLNNIYDEAIATHNQRSMYMSGNHLTMV</sequence>
<dbReference type="Gene3D" id="3.40.50.2000">
    <property type="entry name" value="Glycogen Phosphorylase B"/>
    <property type="match status" value="2"/>
</dbReference>
<reference evidence="2 3" key="1">
    <citation type="submission" date="2018-08" db="EMBL/GenBank/DDBJ databases">
        <title>Mucilaginibacter sp. MYSH2.</title>
        <authorList>
            <person name="Seo T."/>
        </authorList>
    </citation>
    <scope>NUCLEOTIDE SEQUENCE [LARGE SCALE GENOMIC DNA]</scope>
    <source>
        <strain evidence="2 3">MYSH2</strain>
    </source>
</reference>
<accession>A0A372NVP8</accession>
<dbReference type="SUPFAM" id="SSF53756">
    <property type="entry name" value="UDP-Glycosyltransferase/glycogen phosphorylase"/>
    <property type="match status" value="1"/>
</dbReference>
<keyword evidence="2" id="KW-0808">Transferase</keyword>
<dbReference type="CDD" id="cd03801">
    <property type="entry name" value="GT4_PimA-like"/>
    <property type="match status" value="1"/>
</dbReference>